<organism evidence="1 2">
    <name type="scientific">Lentinula detonsa</name>
    <dbReference type="NCBI Taxonomy" id="2804962"/>
    <lineage>
        <taxon>Eukaryota</taxon>
        <taxon>Fungi</taxon>
        <taxon>Dikarya</taxon>
        <taxon>Basidiomycota</taxon>
        <taxon>Agaricomycotina</taxon>
        <taxon>Agaricomycetes</taxon>
        <taxon>Agaricomycetidae</taxon>
        <taxon>Agaricales</taxon>
        <taxon>Marasmiineae</taxon>
        <taxon>Omphalotaceae</taxon>
        <taxon>Lentinula</taxon>
    </lineage>
</organism>
<gene>
    <name evidence="1" type="ORF">DFH05DRAFT_1091744</name>
</gene>
<evidence type="ECO:0000313" key="1">
    <source>
        <dbReference type="EMBL" id="KAJ3744849.1"/>
    </source>
</evidence>
<proteinExistence type="predicted"/>
<dbReference type="EMBL" id="JANVFU010000006">
    <property type="protein sequence ID" value="KAJ3744849.1"/>
    <property type="molecule type" value="Genomic_DNA"/>
</dbReference>
<comment type="caution">
    <text evidence="1">The sequence shown here is derived from an EMBL/GenBank/DDBJ whole genome shotgun (WGS) entry which is preliminary data.</text>
</comment>
<keyword evidence="2" id="KW-1185">Reference proteome</keyword>
<dbReference type="AlphaFoldDB" id="A0A9W8P1J3"/>
<protein>
    <submittedName>
        <fullName evidence="1">Uncharacterized protein</fullName>
    </submittedName>
</protein>
<evidence type="ECO:0000313" key="2">
    <source>
        <dbReference type="Proteomes" id="UP001142393"/>
    </source>
</evidence>
<reference evidence="1 2" key="1">
    <citation type="journal article" date="2023" name="Proc. Natl. Acad. Sci. U.S.A.">
        <title>A global phylogenomic analysis of the shiitake genus Lentinula.</title>
        <authorList>
            <person name="Sierra-Patev S."/>
            <person name="Min B."/>
            <person name="Naranjo-Ortiz M."/>
            <person name="Looney B."/>
            <person name="Konkel Z."/>
            <person name="Slot J.C."/>
            <person name="Sakamoto Y."/>
            <person name="Steenwyk J.L."/>
            <person name="Rokas A."/>
            <person name="Carro J."/>
            <person name="Camarero S."/>
            <person name="Ferreira P."/>
            <person name="Molpeceres G."/>
            <person name="Ruiz-Duenas F.J."/>
            <person name="Serrano A."/>
            <person name="Henrissat B."/>
            <person name="Drula E."/>
            <person name="Hughes K.W."/>
            <person name="Mata J.L."/>
            <person name="Ishikawa N.K."/>
            <person name="Vargas-Isla R."/>
            <person name="Ushijima S."/>
            <person name="Smith C.A."/>
            <person name="Donoghue J."/>
            <person name="Ahrendt S."/>
            <person name="Andreopoulos W."/>
            <person name="He G."/>
            <person name="LaButti K."/>
            <person name="Lipzen A."/>
            <person name="Ng V."/>
            <person name="Riley R."/>
            <person name="Sandor L."/>
            <person name="Barry K."/>
            <person name="Martinez A.T."/>
            <person name="Xiao Y."/>
            <person name="Gibbons J.G."/>
            <person name="Terashima K."/>
            <person name="Grigoriev I.V."/>
            <person name="Hibbett D."/>
        </authorList>
    </citation>
    <scope>NUCLEOTIDE SEQUENCE [LARGE SCALE GENOMIC DNA]</scope>
    <source>
        <strain evidence="1 2">TFB7810</strain>
    </source>
</reference>
<name>A0A9W8P1J3_9AGAR</name>
<accession>A0A9W8P1J3</accession>
<sequence length="161" mass="17978">MRMSHATPPIAVLGWQRVTVAAGRGKCIPSPKPTATETCWAFCQPSRSTSIDNLALFGNESPGMKGRKNDAASTSCRQKAWISTEGLEDDQCENLNHLVSKLEFIHRVQQILFHASEENFWILVPCFPSIISYASTTHSLSLIHYARYTHYKTTKTLPSIP</sequence>
<dbReference type="Proteomes" id="UP001142393">
    <property type="component" value="Unassembled WGS sequence"/>
</dbReference>